<dbReference type="InterPro" id="IPR018011">
    <property type="entry name" value="Carb_sulfotrans_8-10"/>
</dbReference>
<protein>
    <recommendedName>
        <fullName evidence="9">Carbohydrate sulfotransferase</fullName>
        <ecNumber evidence="9">2.8.2.-</ecNumber>
    </recommendedName>
</protein>
<keyword evidence="7" id="KW-0472">Membrane</keyword>
<evidence type="ECO:0000313" key="10">
    <source>
        <dbReference type="EMBL" id="CAG5078495.1"/>
    </source>
</evidence>
<accession>A0ABN7RIK2</accession>
<keyword evidence="3 9" id="KW-0808">Transferase</keyword>
<dbReference type="PANTHER" id="PTHR12137:SF54">
    <property type="entry name" value="CARBOHYDRATE SULFOTRANSFERASE"/>
    <property type="match status" value="1"/>
</dbReference>
<organism evidence="10 11">
    <name type="scientific">Oikopleura dioica</name>
    <name type="common">Tunicate</name>
    <dbReference type="NCBI Taxonomy" id="34765"/>
    <lineage>
        <taxon>Eukaryota</taxon>
        <taxon>Metazoa</taxon>
        <taxon>Chordata</taxon>
        <taxon>Tunicata</taxon>
        <taxon>Appendicularia</taxon>
        <taxon>Copelata</taxon>
        <taxon>Oikopleuridae</taxon>
        <taxon>Oikopleura</taxon>
    </lineage>
</organism>
<keyword evidence="9" id="KW-0735">Signal-anchor</keyword>
<keyword evidence="11" id="KW-1185">Reference proteome</keyword>
<dbReference type="Proteomes" id="UP001158576">
    <property type="component" value="Chromosome PAR"/>
</dbReference>
<reference evidence="10 11" key="1">
    <citation type="submission" date="2021-04" db="EMBL/GenBank/DDBJ databases">
        <authorList>
            <person name="Bliznina A."/>
        </authorList>
    </citation>
    <scope>NUCLEOTIDE SEQUENCE [LARGE SCALE GENOMIC DNA]</scope>
</reference>
<dbReference type="PANTHER" id="PTHR12137">
    <property type="entry name" value="CARBOHYDRATE SULFOTRANSFERASE"/>
    <property type="match status" value="1"/>
</dbReference>
<dbReference type="Pfam" id="PF03567">
    <property type="entry name" value="Sulfotransfer_2"/>
    <property type="match status" value="1"/>
</dbReference>
<evidence type="ECO:0000256" key="3">
    <source>
        <dbReference type="ARBA" id="ARBA00022679"/>
    </source>
</evidence>
<comment type="similarity">
    <text evidence="2 9">Belongs to the sulfotransferase 2 family.</text>
</comment>
<sequence length="400" mass="47403">MVEIFQIGSITGCIVALLLFTGYVSQDYFVVETERIQSLTVHFLPGELEEDMRSRTKKMLNTTIDQQETKSEDKKPEEYEIELKEEPTEETDDQKFERIEKVQQERIQRLENFCKAYPYLKGLQATIWYSALYEETVICLNPKSGSTNLMDFIWYWINGEPFPDDSDKTILHDGIKPFESSMPKMKAKMKSLLSKRAELGEIFTVRDPLSRFLASWRDKVETERYPTYHRNRRDSFFYYKKITTPVLMHKKMAYVKSLDDWQKESGKDATFGLTFCDYVDYYSLTVGQIGKQKVDYHLEEQWRNCGVCYERYRTSFIGNTETYDDDLWYLFTKFNFRPPENSKSSQYNAHRTNTNSETLRDYFSPCKKSSVENLIKRYAKDYHAFGYKPEYPELGIKVVL</sequence>
<proteinExistence type="inferred from homology"/>
<gene>
    <name evidence="10" type="ORF">OKIOD_LOCUS560</name>
</gene>
<evidence type="ECO:0000256" key="6">
    <source>
        <dbReference type="ARBA" id="ARBA00023034"/>
    </source>
</evidence>
<dbReference type="EMBL" id="OU015568">
    <property type="protein sequence ID" value="CAG5078495.1"/>
    <property type="molecule type" value="Genomic_DNA"/>
</dbReference>
<keyword evidence="5" id="KW-1133">Transmembrane helix</keyword>
<evidence type="ECO:0000256" key="9">
    <source>
        <dbReference type="RuleBase" id="RU364020"/>
    </source>
</evidence>
<dbReference type="EC" id="2.8.2.-" evidence="9"/>
<evidence type="ECO:0000256" key="4">
    <source>
        <dbReference type="ARBA" id="ARBA00022692"/>
    </source>
</evidence>
<evidence type="ECO:0000256" key="2">
    <source>
        <dbReference type="ARBA" id="ARBA00006339"/>
    </source>
</evidence>
<evidence type="ECO:0000256" key="1">
    <source>
        <dbReference type="ARBA" id="ARBA00004323"/>
    </source>
</evidence>
<evidence type="ECO:0000256" key="8">
    <source>
        <dbReference type="ARBA" id="ARBA00023180"/>
    </source>
</evidence>
<evidence type="ECO:0000256" key="7">
    <source>
        <dbReference type="ARBA" id="ARBA00023136"/>
    </source>
</evidence>
<evidence type="ECO:0000313" key="11">
    <source>
        <dbReference type="Proteomes" id="UP001158576"/>
    </source>
</evidence>
<keyword evidence="9" id="KW-0119">Carbohydrate metabolism</keyword>
<dbReference type="InterPro" id="IPR005331">
    <property type="entry name" value="Sulfotransferase"/>
</dbReference>
<comment type="subcellular location">
    <subcellularLocation>
        <location evidence="1 9">Golgi apparatus membrane</location>
        <topology evidence="1 9">Single-pass type II membrane protein</topology>
    </subcellularLocation>
</comment>
<keyword evidence="6 9" id="KW-0333">Golgi apparatus</keyword>
<name>A0ABN7RIK2_OIKDI</name>
<evidence type="ECO:0000256" key="5">
    <source>
        <dbReference type="ARBA" id="ARBA00022989"/>
    </source>
</evidence>
<keyword evidence="4" id="KW-0812">Transmembrane</keyword>
<keyword evidence="8 9" id="KW-0325">Glycoprotein</keyword>